<protein>
    <submittedName>
        <fullName evidence="1">Uncharacterized protein</fullName>
    </submittedName>
</protein>
<reference evidence="1" key="1">
    <citation type="journal article" date="2020" name="Stud. Mycol.">
        <title>101 Dothideomycetes genomes: a test case for predicting lifestyles and emergence of pathogens.</title>
        <authorList>
            <person name="Haridas S."/>
            <person name="Albert R."/>
            <person name="Binder M."/>
            <person name="Bloem J."/>
            <person name="Labutti K."/>
            <person name="Salamov A."/>
            <person name="Andreopoulos B."/>
            <person name="Baker S."/>
            <person name="Barry K."/>
            <person name="Bills G."/>
            <person name="Bluhm B."/>
            <person name="Cannon C."/>
            <person name="Castanera R."/>
            <person name="Culley D."/>
            <person name="Daum C."/>
            <person name="Ezra D."/>
            <person name="Gonzalez J."/>
            <person name="Henrissat B."/>
            <person name="Kuo A."/>
            <person name="Liang C."/>
            <person name="Lipzen A."/>
            <person name="Lutzoni F."/>
            <person name="Magnuson J."/>
            <person name="Mondo S."/>
            <person name="Nolan M."/>
            <person name="Ohm R."/>
            <person name="Pangilinan J."/>
            <person name="Park H.-J."/>
            <person name="Ramirez L."/>
            <person name="Alfaro M."/>
            <person name="Sun H."/>
            <person name="Tritt A."/>
            <person name="Yoshinaga Y."/>
            <person name="Zwiers L.-H."/>
            <person name="Turgeon B."/>
            <person name="Goodwin S."/>
            <person name="Spatafora J."/>
            <person name="Crous P."/>
            <person name="Grigoriev I."/>
        </authorList>
    </citation>
    <scope>NUCLEOTIDE SEQUENCE</scope>
    <source>
        <strain evidence="1">ATCC 200398</strain>
    </source>
</reference>
<evidence type="ECO:0000313" key="1">
    <source>
        <dbReference type="EMBL" id="KAF2476669.1"/>
    </source>
</evidence>
<evidence type="ECO:0000313" key="2">
    <source>
        <dbReference type="Proteomes" id="UP000799755"/>
    </source>
</evidence>
<comment type="caution">
    <text evidence="1">The sequence shown here is derived from an EMBL/GenBank/DDBJ whole genome shotgun (WGS) entry which is preliminary data.</text>
</comment>
<name>A0ACB6RBL9_9PLEO</name>
<proteinExistence type="predicted"/>
<accession>A0ACB6RBL9</accession>
<dbReference type="EMBL" id="MU003494">
    <property type="protein sequence ID" value="KAF2476669.1"/>
    <property type="molecule type" value="Genomic_DNA"/>
</dbReference>
<sequence>MYTAYFLPLLATLGATLPTAEDYSLDIAKAIVARAPPEAKAVLKSTTSTGTGCGPNSAAFLINDNATVAFDAMVVESTSKDLSKKCLITIDLQLDPKWKYTINKASDIRGYIDHGNAKIKVLYTVGGDSSEVNGDINAATKQDYSYVFHSTSPGATSAPGGGVATIDVQVRLLPEAGTASAVTVDSIDIGFNYAKA</sequence>
<keyword evidence="2" id="KW-1185">Reference proteome</keyword>
<organism evidence="1 2">
    <name type="scientific">Lindgomyces ingoldianus</name>
    <dbReference type="NCBI Taxonomy" id="673940"/>
    <lineage>
        <taxon>Eukaryota</taxon>
        <taxon>Fungi</taxon>
        <taxon>Dikarya</taxon>
        <taxon>Ascomycota</taxon>
        <taxon>Pezizomycotina</taxon>
        <taxon>Dothideomycetes</taxon>
        <taxon>Pleosporomycetidae</taxon>
        <taxon>Pleosporales</taxon>
        <taxon>Lindgomycetaceae</taxon>
        <taxon>Lindgomyces</taxon>
    </lineage>
</organism>
<dbReference type="Proteomes" id="UP000799755">
    <property type="component" value="Unassembled WGS sequence"/>
</dbReference>
<gene>
    <name evidence="1" type="ORF">BDR25DRAFT_375720</name>
</gene>